<feature type="region of interest" description="Disordered" evidence="6">
    <location>
        <begin position="382"/>
        <end position="401"/>
    </location>
</feature>
<feature type="domain" description="Peptidase S8/S53" evidence="8">
    <location>
        <begin position="156"/>
        <end position="394"/>
    </location>
</feature>
<evidence type="ECO:0000313" key="10">
    <source>
        <dbReference type="Proteomes" id="UP001521181"/>
    </source>
</evidence>
<evidence type="ECO:0000256" key="1">
    <source>
        <dbReference type="ARBA" id="ARBA00011073"/>
    </source>
</evidence>
<feature type="active site" description="Charge relay system" evidence="5">
    <location>
        <position position="347"/>
    </location>
</feature>
<dbReference type="Gene3D" id="3.40.50.200">
    <property type="entry name" value="Peptidase S8/S53 domain"/>
    <property type="match status" value="1"/>
</dbReference>
<feature type="signal peptide" evidence="7">
    <location>
        <begin position="1"/>
        <end position="20"/>
    </location>
</feature>
<evidence type="ECO:0000256" key="7">
    <source>
        <dbReference type="SAM" id="SignalP"/>
    </source>
</evidence>
<evidence type="ECO:0000259" key="8">
    <source>
        <dbReference type="Pfam" id="PF00082"/>
    </source>
</evidence>
<feature type="active site" description="Charge relay system" evidence="5">
    <location>
        <position position="163"/>
    </location>
</feature>
<feature type="chain" id="PRO_5045090688" evidence="7">
    <location>
        <begin position="21"/>
        <end position="401"/>
    </location>
</feature>
<feature type="active site" description="Charge relay system" evidence="5">
    <location>
        <position position="194"/>
    </location>
</feature>
<dbReference type="InterPro" id="IPR023828">
    <property type="entry name" value="Peptidase_S8_Ser-AS"/>
</dbReference>
<accession>A0ABS8YTJ9</accession>
<dbReference type="InterPro" id="IPR050131">
    <property type="entry name" value="Peptidase_S8_subtilisin-like"/>
</dbReference>
<dbReference type="InterPro" id="IPR000209">
    <property type="entry name" value="Peptidase_S8/S53_dom"/>
</dbReference>
<dbReference type="InterPro" id="IPR036852">
    <property type="entry name" value="Peptidase_S8/S53_dom_sf"/>
</dbReference>
<dbReference type="PANTHER" id="PTHR43806:SF11">
    <property type="entry name" value="CEREVISIN-RELATED"/>
    <property type="match status" value="1"/>
</dbReference>
<dbReference type="Proteomes" id="UP001521181">
    <property type="component" value="Unassembled WGS sequence"/>
</dbReference>
<evidence type="ECO:0000256" key="5">
    <source>
        <dbReference type="PROSITE-ProRule" id="PRU01240"/>
    </source>
</evidence>
<keyword evidence="10" id="KW-1185">Reference proteome</keyword>
<keyword evidence="3 5" id="KW-0378">Hydrolase</keyword>
<evidence type="ECO:0000256" key="4">
    <source>
        <dbReference type="ARBA" id="ARBA00022825"/>
    </source>
</evidence>
<gene>
    <name evidence="9" type="ORF">LZA78_06805</name>
</gene>
<dbReference type="InterPro" id="IPR015500">
    <property type="entry name" value="Peptidase_S8_subtilisin-rel"/>
</dbReference>
<sequence>MLGATIALIAALALAPAAHAQTSPTGAPSGAGSDRVSDDSPRPDRRAVSGQVARTRGQPEFIALGPAAEAAPAAEALLAAGATQIRRRDYPGLGRVGQVFLLPRGLSLAQAQALLSTAAPRTRFDAHHLYGYAEGAPRVYAPALVSGGTGCRLTAGRAVGIIDGPVDRGHPALAGARIDSVALMGDARGESPDHGTAVAALIVGEDSGGALGGFAPGARLIAVDAFSGMGTRGRTDVELIGAGLDLLLRSDVRLVNLSISGPANAALADLLGAASTQGMVMIAAAGNEAGGVGWPAAAPEVIAVTAVDAALRPYRRANSGPEVEFAAPGVDLWAARKGGGAYVSGTSYAAPIATALAARLGAGRNLTTDQLRRALRASARDLGPAGRDTQTGWGLVQGSGC</sequence>
<dbReference type="PROSITE" id="PS00138">
    <property type="entry name" value="SUBTILASE_SER"/>
    <property type="match status" value="1"/>
</dbReference>
<feature type="compositionally biased region" description="Basic and acidic residues" evidence="6">
    <location>
        <begin position="35"/>
        <end position="47"/>
    </location>
</feature>
<evidence type="ECO:0000313" key="9">
    <source>
        <dbReference type="EMBL" id="MCE5973182.1"/>
    </source>
</evidence>
<organism evidence="9 10">
    <name type="scientific">Rhodobacter flavimaris</name>
    <dbReference type="NCBI Taxonomy" id="2907145"/>
    <lineage>
        <taxon>Bacteria</taxon>
        <taxon>Pseudomonadati</taxon>
        <taxon>Pseudomonadota</taxon>
        <taxon>Alphaproteobacteria</taxon>
        <taxon>Rhodobacterales</taxon>
        <taxon>Rhodobacter group</taxon>
        <taxon>Rhodobacter</taxon>
    </lineage>
</organism>
<proteinExistence type="inferred from homology"/>
<name>A0ABS8YTJ9_9RHOB</name>
<keyword evidence="4 5" id="KW-0720">Serine protease</keyword>
<evidence type="ECO:0000256" key="6">
    <source>
        <dbReference type="SAM" id="MobiDB-lite"/>
    </source>
</evidence>
<keyword evidence="7" id="KW-0732">Signal</keyword>
<evidence type="ECO:0000256" key="2">
    <source>
        <dbReference type="ARBA" id="ARBA00022670"/>
    </source>
</evidence>
<dbReference type="PRINTS" id="PR00723">
    <property type="entry name" value="SUBTILISIN"/>
</dbReference>
<keyword evidence="2 5" id="KW-0645">Protease</keyword>
<reference evidence="9 10" key="1">
    <citation type="submission" date="2021-12" db="EMBL/GenBank/DDBJ databases">
        <title>Sinirhodobacter sp. WL0062 is a bacterium isolated from seawater.</title>
        <authorList>
            <person name="Wang L."/>
            <person name="He W."/>
            <person name="Zhang D.-F."/>
        </authorList>
    </citation>
    <scope>NUCLEOTIDE SEQUENCE [LARGE SCALE GENOMIC DNA]</scope>
    <source>
        <strain evidence="9 10">WL0062</strain>
    </source>
</reference>
<dbReference type="PANTHER" id="PTHR43806">
    <property type="entry name" value="PEPTIDASE S8"/>
    <property type="match status" value="1"/>
</dbReference>
<feature type="region of interest" description="Disordered" evidence="6">
    <location>
        <begin position="20"/>
        <end position="53"/>
    </location>
</feature>
<dbReference type="PROSITE" id="PS51892">
    <property type="entry name" value="SUBTILASE"/>
    <property type="match status" value="1"/>
</dbReference>
<dbReference type="EMBL" id="JAJUOS010000004">
    <property type="protein sequence ID" value="MCE5973182.1"/>
    <property type="molecule type" value="Genomic_DNA"/>
</dbReference>
<dbReference type="SUPFAM" id="SSF52743">
    <property type="entry name" value="Subtilisin-like"/>
    <property type="match status" value="1"/>
</dbReference>
<comment type="similarity">
    <text evidence="1 5">Belongs to the peptidase S8 family.</text>
</comment>
<comment type="caution">
    <text evidence="9">The sequence shown here is derived from an EMBL/GenBank/DDBJ whole genome shotgun (WGS) entry which is preliminary data.</text>
</comment>
<protein>
    <submittedName>
        <fullName evidence="9">S8 family serine peptidase</fullName>
    </submittedName>
</protein>
<dbReference type="RefSeq" id="WP_233676186.1">
    <property type="nucleotide sequence ID" value="NZ_JAJUOS010000004.1"/>
</dbReference>
<dbReference type="CDD" id="cd05561">
    <property type="entry name" value="Peptidases_S8_4"/>
    <property type="match status" value="1"/>
</dbReference>
<evidence type="ECO:0000256" key="3">
    <source>
        <dbReference type="ARBA" id="ARBA00022801"/>
    </source>
</evidence>
<dbReference type="Pfam" id="PF00082">
    <property type="entry name" value="Peptidase_S8"/>
    <property type="match status" value="1"/>
</dbReference>